<sequence>MSDVASIKHSLLRAPWREYTRVKVEGLEGPVELVIRRPPDSVLEKLIKDAKEKKLDTTEGEEKNHEAGLHFRARVVATCVFLPNAVTSLFTPEEALDWPGLAEVADACMAAISPAKALEGAKGN</sequence>
<name>A0A250JB52_9BACT</name>
<proteinExistence type="predicted"/>
<reference evidence="1 2" key="1">
    <citation type="submission" date="2017-06" db="EMBL/GenBank/DDBJ databases">
        <title>Sequencing and comparative analysis of myxobacterial genomes.</title>
        <authorList>
            <person name="Rupp O."/>
            <person name="Goesmann A."/>
            <person name="Sogaard-Andersen L."/>
        </authorList>
    </citation>
    <scope>NUCLEOTIDE SEQUENCE [LARGE SCALE GENOMIC DNA]</scope>
    <source>
        <strain evidence="1 2">DSM 52655</strain>
    </source>
</reference>
<accession>A0A250JB52</accession>
<protein>
    <submittedName>
        <fullName evidence="1">Uncharacterized protein</fullName>
    </submittedName>
</protein>
<gene>
    <name evidence="1" type="ORF">CYFUS_006606</name>
</gene>
<evidence type="ECO:0000313" key="1">
    <source>
        <dbReference type="EMBL" id="ATB41144.1"/>
    </source>
</evidence>
<organism evidence="1 2">
    <name type="scientific">Cystobacter fuscus</name>
    <dbReference type="NCBI Taxonomy" id="43"/>
    <lineage>
        <taxon>Bacteria</taxon>
        <taxon>Pseudomonadati</taxon>
        <taxon>Myxococcota</taxon>
        <taxon>Myxococcia</taxon>
        <taxon>Myxococcales</taxon>
        <taxon>Cystobacterineae</taxon>
        <taxon>Archangiaceae</taxon>
        <taxon>Cystobacter</taxon>
    </lineage>
</organism>
<dbReference type="KEGG" id="cfus:CYFUS_006606"/>
<dbReference type="Proteomes" id="UP000217257">
    <property type="component" value="Chromosome"/>
</dbReference>
<dbReference type="RefSeq" id="WP_095988914.1">
    <property type="nucleotide sequence ID" value="NZ_CP022098.1"/>
</dbReference>
<dbReference type="AlphaFoldDB" id="A0A250JB52"/>
<evidence type="ECO:0000313" key="2">
    <source>
        <dbReference type="Proteomes" id="UP000217257"/>
    </source>
</evidence>
<dbReference type="EMBL" id="CP022098">
    <property type="protein sequence ID" value="ATB41144.1"/>
    <property type="molecule type" value="Genomic_DNA"/>
</dbReference>